<reference evidence="4 5" key="1">
    <citation type="submission" date="2018-08" db="EMBL/GenBank/DDBJ databases">
        <title>A genome reference for cultivated species of the human gut microbiota.</title>
        <authorList>
            <person name="Zou Y."/>
            <person name="Xue W."/>
            <person name="Luo G."/>
        </authorList>
    </citation>
    <scope>NUCLEOTIDE SEQUENCE [LARGE SCALE GENOMIC DNA]</scope>
    <source>
        <strain evidence="4 5">OM05-11AA</strain>
    </source>
</reference>
<reference evidence="3 6" key="2">
    <citation type="journal article" date="2019" name="Nat. Med.">
        <title>A library of human gut bacterial isolates paired with longitudinal multiomics data enables mechanistic microbiome research.</title>
        <authorList>
            <person name="Poyet M."/>
            <person name="Groussin M."/>
            <person name="Gibbons S.M."/>
            <person name="Avila-Pacheco J."/>
            <person name="Jiang X."/>
            <person name="Kearney S.M."/>
            <person name="Perrotta A.R."/>
            <person name="Berdy B."/>
            <person name="Zhao S."/>
            <person name="Lieberman T.D."/>
            <person name="Swanson P.K."/>
            <person name="Smith M."/>
            <person name="Roesemann S."/>
            <person name="Alexander J.E."/>
            <person name="Rich S.A."/>
            <person name="Livny J."/>
            <person name="Vlamakis H."/>
            <person name="Clish C."/>
            <person name="Bullock K."/>
            <person name="Deik A."/>
            <person name="Scott J."/>
            <person name="Pierce K.A."/>
            <person name="Xavier R.J."/>
            <person name="Alm E.J."/>
        </authorList>
    </citation>
    <scope>NUCLEOTIDE SEQUENCE [LARGE SCALE GENOMIC DNA]</scope>
    <source>
        <strain evidence="3 6">BIOML-A25</strain>
    </source>
</reference>
<dbReference type="Pfam" id="PF06439">
    <property type="entry name" value="3keto-disac_hyd"/>
    <property type="match status" value="1"/>
</dbReference>
<evidence type="ECO:0000313" key="4">
    <source>
        <dbReference type="EMBL" id="RGN52937.1"/>
    </source>
</evidence>
<comment type="caution">
    <text evidence="3">The sequence shown here is derived from an EMBL/GenBank/DDBJ whole genome shotgun (WGS) entry which is preliminary data.</text>
</comment>
<feature type="signal peptide" evidence="1">
    <location>
        <begin position="1"/>
        <end position="22"/>
    </location>
</feature>
<feature type="domain" description="3-keto-alpha-glucoside-1,2-lyase/3-keto-2-hydroxy-glucal hydratase" evidence="2">
    <location>
        <begin position="64"/>
        <end position="256"/>
    </location>
</feature>
<evidence type="ECO:0000313" key="5">
    <source>
        <dbReference type="Proteomes" id="UP000261088"/>
    </source>
</evidence>
<accession>A0A412M843</accession>
<dbReference type="GO" id="GO:0016787">
    <property type="term" value="F:hydrolase activity"/>
    <property type="evidence" value="ECO:0007669"/>
    <property type="project" value="InterPro"/>
</dbReference>
<dbReference type="Proteomes" id="UP000437446">
    <property type="component" value="Unassembled WGS sequence"/>
</dbReference>
<evidence type="ECO:0000256" key="1">
    <source>
        <dbReference type="SAM" id="SignalP"/>
    </source>
</evidence>
<keyword evidence="1" id="KW-0732">Signal</keyword>
<evidence type="ECO:0000313" key="6">
    <source>
        <dbReference type="Proteomes" id="UP000437446"/>
    </source>
</evidence>
<sequence length="258" mass="29148">MKFILFFRVFLVLLLVSSSVNSQERPLKQEKKASGMSEIRVPQPESVIPGIDFCDQSCGAPSDAIVLFDGKDLSHWESINGRKAEWPVHEGVLTVDKKKGNIRTVKEFRDFQLHIEWQIPEELEGAEQSRGNSGIFLQGMYEIQVLDGFNNPTYYAGCAGSIYKQSPPLANVTRKPGKWNVYDIIYTAPTFKKDGTYRTNPYVTVILNGVIIQNHTRILGETVNAEIKEHGNGPIILQAHRDPTATNVSFRNIWIREL</sequence>
<organism evidence="3 6">
    <name type="scientific">Parabacteroides merdae</name>
    <dbReference type="NCBI Taxonomy" id="46503"/>
    <lineage>
        <taxon>Bacteria</taxon>
        <taxon>Pseudomonadati</taxon>
        <taxon>Bacteroidota</taxon>
        <taxon>Bacteroidia</taxon>
        <taxon>Bacteroidales</taxon>
        <taxon>Tannerellaceae</taxon>
        <taxon>Parabacteroides</taxon>
    </lineage>
</organism>
<evidence type="ECO:0000313" key="3">
    <source>
        <dbReference type="EMBL" id="MTU27840.1"/>
    </source>
</evidence>
<name>A0A412M843_9BACT</name>
<dbReference type="Gene3D" id="2.60.120.560">
    <property type="entry name" value="Exo-inulinase, domain 1"/>
    <property type="match status" value="1"/>
</dbReference>
<feature type="chain" id="PRO_5043189252" evidence="1">
    <location>
        <begin position="23"/>
        <end position="258"/>
    </location>
</feature>
<protein>
    <submittedName>
        <fullName evidence="3">DUF1080 domain-containing protein</fullName>
    </submittedName>
</protein>
<evidence type="ECO:0000259" key="2">
    <source>
        <dbReference type="Pfam" id="PF06439"/>
    </source>
</evidence>
<gene>
    <name evidence="4" type="ORF">DXB61_05140</name>
    <name evidence="3" type="ORF">GMD66_01135</name>
</gene>
<dbReference type="EMBL" id="QSUP01000004">
    <property type="protein sequence ID" value="RGN52937.1"/>
    <property type="molecule type" value="Genomic_DNA"/>
</dbReference>
<proteinExistence type="predicted"/>
<dbReference type="EMBL" id="WNCR01000001">
    <property type="protein sequence ID" value="MTU27840.1"/>
    <property type="molecule type" value="Genomic_DNA"/>
</dbReference>
<dbReference type="AlphaFoldDB" id="A0A412M843"/>
<dbReference type="Proteomes" id="UP000261088">
    <property type="component" value="Unassembled WGS sequence"/>
</dbReference>
<dbReference type="RefSeq" id="WP_122121781.1">
    <property type="nucleotide sequence ID" value="NZ_DAWDXW010000001.1"/>
</dbReference>
<dbReference type="InterPro" id="IPR010496">
    <property type="entry name" value="AL/BT2_dom"/>
</dbReference>